<name>A0A7T8EAT1_9GAMM</name>
<organism evidence="1">
    <name type="scientific">Shewanella algae</name>
    <dbReference type="NCBI Taxonomy" id="38313"/>
    <lineage>
        <taxon>Bacteria</taxon>
        <taxon>Pseudomonadati</taxon>
        <taxon>Pseudomonadota</taxon>
        <taxon>Gammaproteobacteria</taxon>
        <taxon>Alteromonadales</taxon>
        <taxon>Shewanellaceae</taxon>
        <taxon>Shewanella</taxon>
    </lineage>
</organism>
<keyword evidence="1" id="KW-0808">Transferase</keyword>
<dbReference type="Pfam" id="PF13489">
    <property type="entry name" value="Methyltransf_23"/>
    <property type="match status" value="1"/>
</dbReference>
<gene>
    <name evidence="1" type="ORF">D7032_06950</name>
</gene>
<sequence>MVSIGCDKHSGLLLDEVGGFQVIDCQVCGFKHVHPLPTAAELETVYRHEYYVSDKPLFIKEGTADSQWWQQVYSDRFDTLEDCLPENERRILDVGSGPGFFIQHGQQRGWSAIGIEPSVRACEHARSLGTEVVEDFFTESSAAKLGKFNAIHANAVLEHIPNPIEMLALMRESLVSGGVLCVVVPNDYNPFQETLREIEGYRPWWVAPPHHLNFFDFDSLGNLLEKMGFDVFLKETTFPMDMFLLMGDNYVDDGQLGRACHQKRIRFDTQLNKAGRNSSKRAFYQALANAGLGREVVLFARKV</sequence>
<proteinExistence type="predicted"/>
<dbReference type="GO" id="GO:0008168">
    <property type="term" value="F:methyltransferase activity"/>
    <property type="evidence" value="ECO:0007669"/>
    <property type="project" value="UniProtKB-KW"/>
</dbReference>
<accession>A0A7T8EAT1</accession>
<dbReference type="RefSeq" id="WP_208192964.1">
    <property type="nucleotide sequence ID" value="NZ_CP032664.1"/>
</dbReference>
<dbReference type="SUPFAM" id="SSF53335">
    <property type="entry name" value="S-adenosyl-L-methionine-dependent methyltransferases"/>
    <property type="match status" value="1"/>
</dbReference>
<dbReference type="CDD" id="cd02440">
    <property type="entry name" value="AdoMet_MTases"/>
    <property type="match status" value="1"/>
</dbReference>
<protein>
    <submittedName>
        <fullName evidence="1">Class I SAM-dependent methyltransferase</fullName>
    </submittedName>
</protein>
<dbReference type="AlphaFoldDB" id="A0A7T8EAT1"/>
<dbReference type="InterPro" id="IPR029063">
    <property type="entry name" value="SAM-dependent_MTases_sf"/>
</dbReference>
<evidence type="ECO:0000313" key="1">
    <source>
        <dbReference type="EMBL" id="QQO83013.1"/>
    </source>
</evidence>
<dbReference type="EMBL" id="CP032664">
    <property type="protein sequence ID" value="QQO83013.1"/>
    <property type="molecule type" value="Genomic_DNA"/>
</dbReference>
<keyword evidence="1" id="KW-0489">Methyltransferase</keyword>
<dbReference type="Gene3D" id="3.40.50.150">
    <property type="entry name" value="Vaccinia Virus protein VP39"/>
    <property type="match status" value="1"/>
</dbReference>
<dbReference type="PANTHER" id="PTHR43861">
    <property type="entry name" value="TRANS-ACONITATE 2-METHYLTRANSFERASE-RELATED"/>
    <property type="match status" value="1"/>
</dbReference>
<reference evidence="1" key="1">
    <citation type="submission" date="2018-09" db="EMBL/GenBank/DDBJ databases">
        <title>Genome sequencing and analysis.</title>
        <authorList>
            <person name="Huang Y.-T."/>
        </authorList>
    </citation>
    <scope>NUCLEOTIDE SEQUENCE</scope>
    <source>
        <strain evidence="1">HIDE</strain>
    </source>
</reference>
<dbReference type="GO" id="GO:0032259">
    <property type="term" value="P:methylation"/>
    <property type="evidence" value="ECO:0007669"/>
    <property type="project" value="UniProtKB-KW"/>
</dbReference>